<sequence>MFLNERMGNTIINENNLIPRVDADTIKKFVKNPISKANSAFKYDIITNNNPFILMDMVEETIMNNIINNPLKAKQLQSISKEKAIEYIKDKIRNLGYKEMYVSFEETIGKLYVYLYLKNGSVENYKELIDEYKSLMKLEREVAERYPLINCEILSLSDEEFIGKNMIHFEF</sequence>
<evidence type="ECO:0000313" key="1">
    <source>
        <dbReference type="EMBL" id="APT74925.1"/>
    </source>
</evidence>
<name>A0ABN4UXP0_9BACT</name>
<dbReference type="EMBL" id="CP007389">
    <property type="protein sequence ID" value="APT74925.1"/>
    <property type="molecule type" value="Genomic_DNA"/>
</dbReference>
<keyword evidence="2" id="KW-1185">Reference proteome</keyword>
<proteinExistence type="predicted"/>
<reference evidence="1 2" key="1">
    <citation type="submission" date="2014-02" db="EMBL/GenBank/DDBJ databases">
        <title>Diversity of Thermotogales isolates from hydrothermal vents.</title>
        <authorList>
            <person name="Haverkamp T.H.A."/>
            <person name="Lossouarn J."/>
            <person name="Geslin C."/>
            <person name="Nesbo C.L."/>
        </authorList>
    </citation>
    <scope>NUCLEOTIDE SEQUENCE [LARGE SCALE GENOMIC DNA]</scope>
    <source>
        <strain evidence="1 2">431</strain>
    </source>
</reference>
<evidence type="ECO:0000313" key="2">
    <source>
        <dbReference type="Proteomes" id="UP000185490"/>
    </source>
</evidence>
<accession>A0ABN4UXP0</accession>
<protein>
    <submittedName>
        <fullName evidence="1">Uncharacterized protein</fullName>
    </submittedName>
</protein>
<organism evidence="1 2">
    <name type="scientific">Thermosipho melanesiensis</name>
    <dbReference type="NCBI Taxonomy" id="46541"/>
    <lineage>
        <taxon>Bacteria</taxon>
        <taxon>Thermotogati</taxon>
        <taxon>Thermotogota</taxon>
        <taxon>Thermotogae</taxon>
        <taxon>Thermotogales</taxon>
        <taxon>Fervidobacteriaceae</taxon>
        <taxon>Thermosipho</taxon>
    </lineage>
</organism>
<dbReference type="RefSeq" id="WP_012057690.1">
    <property type="nucleotide sequence ID" value="NZ_CP007389.1"/>
</dbReference>
<gene>
    <name evidence="1" type="ORF">BW47_07900</name>
</gene>
<dbReference type="Proteomes" id="UP000185490">
    <property type="component" value="Chromosome"/>
</dbReference>